<keyword evidence="3" id="KW-1185">Reference proteome</keyword>
<feature type="signal peptide" evidence="1">
    <location>
        <begin position="1"/>
        <end position="16"/>
    </location>
</feature>
<dbReference type="AlphaFoldDB" id="A0A5N7DLU8"/>
<feature type="chain" id="PRO_5025005809" evidence="1">
    <location>
        <begin position="17"/>
        <end position="152"/>
    </location>
</feature>
<evidence type="ECO:0000313" key="2">
    <source>
        <dbReference type="EMBL" id="KAE8407364.1"/>
    </source>
</evidence>
<gene>
    <name evidence="2" type="ORF">BDV37DRAFT_279898</name>
</gene>
<dbReference type="EMBL" id="ML736748">
    <property type="protein sequence ID" value="KAE8407364.1"/>
    <property type="molecule type" value="Genomic_DNA"/>
</dbReference>
<dbReference type="GeneID" id="43671119"/>
<accession>A0A5N7DLU8</accession>
<dbReference type="Proteomes" id="UP000325579">
    <property type="component" value="Unassembled WGS sequence"/>
</dbReference>
<organism evidence="2 3">
    <name type="scientific">Aspergillus pseudonomiae</name>
    <dbReference type="NCBI Taxonomy" id="1506151"/>
    <lineage>
        <taxon>Eukaryota</taxon>
        <taxon>Fungi</taxon>
        <taxon>Dikarya</taxon>
        <taxon>Ascomycota</taxon>
        <taxon>Pezizomycotina</taxon>
        <taxon>Eurotiomycetes</taxon>
        <taxon>Eurotiomycetidae</taxon>
        <taxon>Eurotiales</taxon>
        <taxon>Aspergillaceae</taxon>
        <taxon>Aspergillus</taxon>
        <taxon>Aspergillus subgen. Circumdati</taxon>
    </lineage>
</organism>
<reference evidence="2 3" key="1">
    <citation type="submission" date="2019-04" db="EMBL/GenBank/DDBJ databases">
        <authorList>
            <consortium name="DOE Joint Genome Institute"/>
            <person name="Mondo S."/>
            <person name="Kjaerbolling I."/>
            <person name="Vesth T."/>
            <person name="Frisvad J.C."/>
            <person name="Nybo J.L."/>
            <person name="Theobald S."/>
            <person name="Kildgaard S."/>
            <person name="Isbrandt T."/>
            <person name="Kuo A."/>
            <person name="Sato A."/>
            <person name="Lyhne E.K."/>
            <person name="Kogle M.E."/>
            <person name="Wiebenga A."/>
            <person name="Kun R.S."/>
            <person name="Lubbers R.J."/>
            <person name="Makela M.R."/>
            <person name="Barry K."/>
            <person name="Chovatia M."/>
            <person name="Clum A."/>
            <person name="Daum C."/>
            <person name="Haridas S."/>
            <person name="He G."/>
            <person name="LaButti K."/>
            <person name="Lipzen A."/>
            <person name="Riley R."/>
            <person name="Salamov A."/>
            <person name="Simmons B.A."/>
            <person name="Magnuson J.K."/>
            <person name="Henrissat B."/>
            <person name="Mortensen U.H."/>
            <person name="Larsen T.O."/>
            <person name="Devries R.P."/>
            <person name="Grigoriev I.V."/>
            <person name="Machida M."/>
            <person name="Baker S.E."/>
            <person name="Andersen M.R."/>
            <person name="Cantor M.N."/>
            <person name="Hua S.X."/>
        </authorList>
    </citation>
    <scope>NUCLEOTIDE SEQUENCE [LARGE SCALE GENOMIC DNA]</scope>
    <source>
        <strain evidence="2 3">CBS 119388</strain>
    </source>
</reference>
<dbReference type="RefSeq" id="XP_031944683.1">
    <property type="nucleotide sequence ID" value="XM_032086428.1"/>
</dbReference>
<evidence type="ECO:0000256" key="1">
    <source>
        <dbReference type="SAM" id="SignalP"/>
    </source>
</evidence>
<protein>
    <submittedName>
        <fullName evidence="2">Uncharacterized protein</fullName>
    </submittedName>
</protein>
<proteinExistence type="predicted"/>
<name>A0A5N7DLU8_9EURO</name>
<sequence>MVVMISTLLFAAIASAISTPLTPKPSPTPGFSPMPPPHKVSGRLAAIRGNTTDMNCYVELSHVYGCTGQSDPVGIFESGLCQSYGPDNVTVNINICDSAKLLLDFKEALLEFSNPSHDLQVWKLPQGEPGKFIETGVDSGGADQPYQDNVLS</sequence>
<keyword evidence="1" id="KW-0732">Signal</keyword>
<evidence type="ECO:0000313" key="3">
    <source>
        <dbReference type="Proteomes" id="UP000325579"/>
    </source>
</evidence>